<gene>
    <name evidence="1" type="ORF">GTP90_00975</name>
</gene>
<name>A0A845GHD3_9BURK</name>
<proteinExistence type="predicted"/>
<sequence length="100" mass="11276">MASFKREPLSYDTIGSAARRKLGMNAVDRYHNVEFCADDAPEFRIEFTGTPWPVRIACNNVGENRDQMLPHLDPADRIEVLIHLLDKASDSCPGWLTDGE</sequence>
<accession>A0A845GHD3</accession>
<reference evidence="1" key="1">
    <citation type="submission" date="2019-12" db="EMBL/GenBank/DDBJ databases">
        <title>Novel species isolated from a subtropical stream in China.</title>
        <authorList>
            <person name="Lu H."/>
        </authorList>
    </citation>
    <scope>NUCLEOTIDE SEQUENCE [LARGE SCALE GENOMIC DNA]</scope>
    <source>
        <strain evidence="1">FT81W</strain>
    </source>
</reference>
<evidence type="ECO:0000313" key="2">
    <source>
        <dbReference type="Proteomes" id="UP000447355"/>
    </source>
</evidence>
<organism evidence="1 2">
    <name type="scientific">Duganella vulcania</name>
    <dbReference type="NCBI Taxonomy" id="2692166"/>
    <lineage>
        <taxon>Bacteria</taxon>
        <taxon>Pseudomonadati</taxon>
        <taxon>Pseudomonadota</taxon>
        <taxon>Betaproteobacteria</taxon>
        <taxon>Burkholderiales</taxon>
        <taxon>Oxalobacteraceae</taxon>
        <taxon>Telluria group</taxon>
        <taxon>Duganella</taxon>
    </lineage>
</organism>
<dbReference type="AlphaFoldDB" id="A0A845GHD3"/>
<dbReference type="Proteomes" id="UP000447355">
    <property type="component" value="Unassembled WGS sequence"/>
</dbReference>
<dbReference type="EMBL" id="WWCX01000001">
    <property type="protein sequence ID" value="MYM92428.1"/>
    <property type="molecule type" value="Genomic_DNA"/>
</dbReference>
<comment type="caution">
    <text evidence="1">The sequence shown here is derived from an EMBL/GenBank/DDBJ whole genome shotgun (WGS) entry which is preliminary data.</text>
</comment>
<evidence type="ECO:0000313" key="1">
    <source>
        <dbReference type="EMBL" id="MYM92428.1"/>
    </source>
</evidence>
<protein>
    <submittedName>
        <fullName evidence="1">Uncharacterized protein</fullName>
    </submittedName>
</protein>
<dbReference type="RefSeq" id="WP_161081700.1">
    <property type="nucleotide sequence ID" value="NZ_WWCX01000001.1"/>
</dbReference>